<protein>
    <submittedName>
        <fullName evidence="5">Pentatricopeptide repeat</fullName>
    </submittedName>
</protein>
<name>A0A8T2CB33_ARASU</name>
<keyword evidence="6" id="KW-1185">Reference proteome</keyword>
<dbReference type="FunFam" id="1.25.40.10:FF:000344">
    <property type="entry name" value="Pentatricopeptide repeat-containing protein"/>
    <property type="match status" value="1"/>
</dbReference>
<dbReference type="Pfam" id="PF20431">
    <property type="entry name" value="E_motif"/>
    <property type="match status" value="1"/>
</dbReference>
<feature type="domain" description="DYW" evidence="4">
    <location>
        <begin position="877"/>
        <end position="969"/>
    </location>
</feature>
<dbReference type="InterPro" id="IPR046848">
    <property type="entry name" value="E_motif"/>
</dbReference>
<feature type="repeat" description="PPR" evidence="3">
    <location>
        <begin position="662"/>
        <end position="696"/>
    </location>
</feature>
<feature type="repeat" description="PPR" evidence="3">
    <location>
        <begin position="460"/>
        <end position="494"/>
    </location>
</feature>
<dbReference type="FunFam" id="1.25.40.10:FF:000987">
    <property type="entry name" value="Pentatricopeptide repeat-containing protein At3g14330"/>
    <property type="match status" value="1"/>
</dbReference>
<dbReference type="GO" id="GO:0008270">
    <property type="term" value="F:zinc ion binding"/>
    <property type="evidence" value="ECO:0007669"/>
    <property type="project" value="InterPro"/>
</dbReference>
<organism evidence="5 6">
    <name type="scientific">Arabidopsis suecica</name>
    <name type="common">Swedish thale-cress</name>
    <name type="synonym">Cardaminopsis suecica</name>
    <dbReference type="NCBI Taxonomy" id="45249"/>
    <lineage>
        <taxon>Eukaryota</taxon>
        <taxon>Viridiplantae</taxon>
        <taxon>Streptophyta</taxon>
        <taxon>Embryophyta</taxon>
        <taxon>Tracheophyta</taxon>
        <taxon>Spermatophyta</taxon>
        <taxon>Magnoliopsida</taxon>
        <taxon>eudicotyledons</taxon>
        <taxon>Gunneridae</taxon>
        <taxon>Pentapetalae</taxon>
        <taxon>rosids</taxon>
        <taxon>malvids</taxon>
        <taxon>Brassicales</taxon>
        <taxon>Brassicaceae</taxon>
        <taxon>Camelineae</taxon>
        <taxon>Arabidopsis</taxon>
    </lineage>
</organism>
<dbReference type="OrthoDB" id="1859983at2759"/>
<dbReference type="FunFam" id="1.25.40.10:FF:000361">
    <property type="entry name" value="Pentatricopeptide repeat-containing protein chloroplastic"/>
    <property type="match status" value="1"/>
</dbReference>
<dbReference type="FunFam" id="1.25.40.10:FF:000351">
    <property type="entry name" value="Pentatricopeptide repeat-containing protein"/>
    <property type="match status" value="1"/>
</dbReference>
<dbReference type="Pfam" id="PF14432">
    <property type="entry name" value="DYW_deaminase"/>
    <property type="match status" value="1"/>
</dbReference>
<evidence type="ECO:0000256" key="2">
    <source>
        <dbReference type="ARBA" id="ARBA00022737"/>
    </source>
</evidence>
<feature type="repeat" description="PPR" evidence="3">
    <location>
        <begin position="252"/>
        <end position="286"/>
    </location>
</feature>
<dbReference type="Proteomes" id="UP000694251">
    <property type="component" value="Chromosome 6"/>
</dbReference>
<dbReference type="InterPro" id="IPR002885">
    <property type="entry name" value="PPR_rpt"/>
</dbReference>
<feature type="repeat" description="PPR" evidence="3">
    <location>
        <begin position="561"/>
        <end position="595"/>
    </location>
</feature>
<dbReference type="GO" id="GO:0009451">
    <property type="term" value="P:RNA modification"/>
    <property type="evidence" value="ECO:0007669"/>
    <property type="project" value="InterPro"/>
</dbReference>
<feature type="repeat" description="PPR" evidence="3">
    <location>
        <begin position="150"/>
        <end position="185"/>
    </location>
</feature>
<reference evidence="5 6" key="1">
    <citation type="submission" date="2020-12" db="EMBL/GenBank/DDBJ databases">
        <title>Concerted genomic and epigenomic changes stabilize Arabidopsis allopolyploids.</title>
        <authorList>
            <person name="Chen Z."/>
        </authorList>
    </citation>
    <scope>NUCLEOTIDE SEQUENCE [LARGE SCALE GENOMIC DNA]</scope>
    <source>
        <strain evidence="5">As9502</strain>
        <tissue evidence="5">Leaf</tissue>
    </source>
</reference>
<dbReference type="EMBL" id="JAEFBJ010000006">
    <property type="protein sequence ID" value="KAG7597488.1"/>
    <property type="molecule type" value="Genomic_DNA"/>
</dbReference>
<comment type="caution">
    <text evidence="5">The sequence shown here is derived from an EMBL/GenBank/DDBJ whole genome shotgun (WGS) entry which is preliminary data.</text>
</comment>
<dbReference type="InterPro" id="IPR032867">
    <property type="entry name" value="DYW_dom"/>
</dbReference>
<evidence type="ECO:0000259" key="4">
    <source>
        <dbReference type="Pfam" id="PF14432"/>
    </source>
</evidence>
<dbReference type="InterPro" id="IPR046960">
    <property type="entry name" value="PPR_At4g14850-like_plant"/>
</dbReference>
<proteinExistence type="inferred from homology"/>
<dbReference type="Pfam" id="PF01535">
    <property type="entry name" value="PPR"/>
    <property type="match status" value="7"/>
</dbReference>
<accession>A0A8T2CB33</accession>
<dbReference type="Pfam" id="PF13041">
    <property type="entry name" value="PPR_2"/>
    <property type="match status" value="1"/>
</dbReference>
<dbReference type="NCBIfam" id="TIGR00756">
    <property type="entry name" value="PPR"/>
    <property type="match status" value="4"/>
</dbReference>
<comment type="similarity">
    <text evidence="1">Belongs to the PPR family. PCMP-H subfamily.</text>
</comment>
<evidence type="ECO:0000313" key="6">
    <source>
        <dbReference type="Proteomes" id="UP000694251"/>
    </source>
</evidence>
<sequence length="969" mass="108629">MASVLLPLPQLSVLFDYRRSRKESSFPRAVNNSNAILSNSTNANHFLRRISNFCETGDLDKSFRVVQEFAGDDESSSDAFLLVREALGLLLQASGKRKDIEMGRKIHQLVSGSTRLRNDDILCTRIITMYAMCGSPDDSRSVFDALRSKNLFQWNAVISSYSRNELYYEVLEMFIKMISKTDLLPDNFTFPCVIKACARISDVGIGLAVHGLVVKTGLMEDLFVGNALVSFYGTHGFVSDALKLFDIMPERNLVSWNSMIRVLSDNGFSEESFLLLGEMMEEGDDGAFMPDVATVVTVLPVCAREREIRVGKGVHGWAVKLSLDKELVVNNALMDMYCKCGCITDAQTIFKLNNNKNVVSWNTMVGGFSAEGDIHGTFDLLRQMLAGSKDVKADEVTILNAVPVCFDESVFSSLKELHCYSVKQEFVYDELLANAFVASYAKCGSLSYAQRVFHGIRSKTLNSWNALIGGYAQSSDPRLSLDAHLQMKNSGLLPDNFTVCSLLSACSKLKSLRLGKEVHGFIIRNWLERDLFVYLSVISLYIHCGELCSVQVLFDAMEDNSLVSWNTVITGYLQNGFPERALGLFRQMVLYGIQPCGISMMTVFGACSLLPSLRLGREAHAYALKHLLEDNAFIACSIIDMYAKNGAITQSSKVFNGLKEKSAASWNAMIMGYGMHGRAKEAIKLFEEMQRTGHNPDDLTFLGVLTACNHSGLLHEGLRYLDQMKSSFGLKPNLKHYACVIDMLGRAGQLDNALRVAAEMSEEPDVGIWNSLLSWCRIHQNLEMGEKVAAKLFVLEPEKPENYVLLSNLYAGLGKWDDVRQVRQRMKEMSLRKDAGCSWIELNGKVFSFVVGERFLDGFEEIKSLWSILEMKIWKMGYRPDTSSVQHDLSEEEKIVQLRGHSEKLAITYGLIKTSEGTTLRVYKNLRICVDCHNAAKLISKVMGREIVVRDNKRFHHFNNGFCSCGDYW</sequence>
<evidence type="ECO:0000313" key="5">
    <source>
        <dbReference type="EMBL" id="KAG7597488.1"/>
    </source>
</evidence>
<evidence type="ECO:0000256" key="3">
    <source>
        <dbReference type="PROSITE-ProRule" id="PRU00708"/>
    </source>
</evidence>
<keyword evidence="2" id="KW-0677">Repeat</keyword>
<gene>
    <name evidence="5" type="ORF">ISN44_As06g018450</name>
</gene>
<dbReference type="AlphaFoldDB" id="A0A8T2CB33"/>
<dbReference type="GO" id="GO:0003729">
    <property type="term" value="F:mRNA binding"/>
    <property type="evidence" value="ECO:0007669"/>
    <property type="project" value="UniProtKB-ARBA"/>
</dbReference>
<dbReference type="PROSITE" id="PS51375">
    <property type="entry name" value="PPR"/>
    <property type="match status" value="5"/>
</dbReference>
<evidence type="ECO:0000256" key="1">
    <source>
        <dbReference type="ARBA" id="ARBA00006643"/>
    </source>
</evidence>
<dbReference type="FunFam" id="1.25.40.10:FF:000690">
    <property type="entry name" value="Pentatricopeptide repeat-containing protein"/>
    <property type="match status" value="1"/>
</dbReference>
<dbReference type="PANTHER" id="PTHR47926">
    <property type="entry name" value="PENTATRICOPEPTIDE REPEAT-CONTAINING PROTEIN"/>
    <property type="match status" value="1"/>
</dbReference>
<dbReference type="PANTHER" id="PTHR47926:SF383">
    <property type="entry name" value="DYW DOMAIN-CONTAINING PROTEIN"/>
    <property type="match status" value="1"/>
</dbReference>